<keyword evidence="7" id="KW-0862">Zinc</keyword>
<evidence type="ECO:0000313" key="15">
    <source>
        <dbReference type="Proteomes" id="UP001203069"/>
    </source>
</evidence>
<keyword evidence="4" id="KW-0479">Metal-binding</keyword>
<evidence type="ECO:0000256" key="13">
    <source>
        <dbReference type="ARBA" id="ARBA00049065"/>
    </source>
</evidence>
<evidence type="ECO:0000256" key="10">
    <source>
        <dbReference type="ARBA" id="ARBA00031123"/>
    </source>
</evidence>
<evidence type="ECO:0000256" key="4">
    <source>
        <dbReference type="ARBA" id="ARBA00022723"/>
    </source>
</evidence>
<keyword evidence="8" id="KW-0067">ATP-binding</keyword>
<evidence type="ECO:0000256" key="5">
    <source>
        <dbReference type="ARBA" id="ARBA00022741"/>
    </source>
</evidence>
<dbReference type="EC" id="2.7.1.59" evidence="1"/>
<dbReference type="GO" id="GO:0045127">
    <property type="term" value="F:N-acetylglucosamine kinase activity"/>
    <property type="evidence" value="ECO:0007669"/>
    <property type="project" value="UniProtKB-EC"/>
</dbReference>
<keyword evidence="5" id="KW-0547">Nucleotide-binding</keyword>
<reference evidence="14 15" key="1">
    <citation type="submission" date="2022-02" db="EMBL/GenBank/DDBJ databases">
        <title>Description of Brenneria tiliae sp. nov. isolated from symptomatic Tilia x moltkei and Tilia x europaea trees in the UK.</title>
        <authorList>
            <person name="Kile H."/>
        </authorList>
    </citation>
    <scope>NUCLEOTIDE SEQUENCE [LARGE SCALE GENOMIC DNA]</scope>
    <source>
        <strain evidence="14 15">MC1SB4.1</strain>
    </source>
</reference>
<gene>
    <name evidence="14" type="primary">nagK</name>
    <name evidence="14" type="ORF">MFP26_20515</name>
</gene>
<dbReference type="CDD" id="cd24057">
    <property type="entry name" value="ASKHA_NBD_ROK_NAGK"/>
    <property type="match status" value="1"/>
</dbReference>
<evidence type="ECO:0000313" key="14">
    <source>
        <dbReference type="EMBL" id="MCL2895055.1"/>
    </source>
</evidence>
<name>A0ABT0MYY9_9GAMM</name>
<dbReference type="Pfam" id="PF00480">
    <property type="entry name" value="ROK"/>
    <property type="match status" value="1"/>
</dbReference>
<sequence length="314" mass="33985">MYYGFDIGGTKIEFGAFDENLERVLRRRISTPTNNYNELVEALAGMIEAADAELACKGLIGIGIPGMEDANTGKLLTPNIPATTGRTLRKDLEARIGGSVSIENDANCFALSEAWASDLRTEDSVLGLIHGTGFGGGLVIKGKIHRGLNNIAGEFGHTQIPINAWLHLGGEKTPLFTCGCGKKGCLDEYLSGRGFEQIYAHFYGDQVDSVALINRYEQRERKATEHVERYLELMAICYANLFTAIDPGVVVLGGGLSNFDLIYSEIVRRLPDHLLGVAKVPKIKKARYGDAGGVRGAAFLNISAQYLEGTVIAL</sequence>
<dbReference type="PANTHER" id="PTHR18964:SF162">
    <property type="entry name" value="N-ACETYL-D-GLUCOSAMINE KINASE"/>
    <property type="match status" value="1"/>
</dbReference>
<keyword evidence="6 14" id="KW-0418">Kinase</keyword>
<dbReference type="InterPro" id="IPR043129">
    <property type="entry name" value="ATPase_NBD"/>
</dbReference>
<dbReference type="NCBIfam" id="NF009835">
    <property type="entry name" value="PRK13310.1"/>
    <property type="match status" value="1"/>
</dbReference>
<accession>A0ABT0MYY9</accession>
<dbReference type="Gene3D" id="3.30.420.40">
    <property type="match status" value="2"/>
</dbReference>
<dbReference type="Proteomes" id="UP001203069">
    <property type="component" value="Unassembled WGS sequence"/>
</dbReference>
<organism evidence="14 15">
    <name type="scientific">Brenneria tiliae</name>
    <dbReference type="NCBI Taxonomy" id="2914984"/>
    <lineage>
        <taxon>Bacteria</taxon>
        <taxon>Pseudomonadati</taxon>
        <taxon>Pseudomonadota</taxon>
        <taxon>Gammaproteobacteria</taxon>
        <taxon>Enterobacterales</taxon>
        <taxon>Pectobacteriaceae</taxon>
        <taxon>Brenneria</taxon>
    </lineage>
</organism>
<comment type="pathway">
    <text evidence="11">Cell wall biogenesis; peptidoglycan recycling.</text>
</comment>
<dbReference type="PANTHER" id="PTHR18964">
    <property type="entry name" value="ROK (REPRESSOR, ORF, KINASE) FAMILY"/>
    <property type="match status" value="1"/>
</dbReference>
<dbReference type="RefSeq" id="WP_249246091.1">
    <property type="nucleotide sequence ID" value="NZ_JAKPBZ010000115.1"/>
</dbReference>
<keyword evidence="15" id="KW-1185">Reference proteome</keyword>
<evidence type="ECO:0000256" key="2">
    <source>
        <dbReference type="ARBA" id="ARBA00014974"/>
    </source>
</evidence>
<proteinExistence type="inferred from homology"/>
<protein>
    <recommendedName>
        <fullName evidence="2">N-acetyl-D-glucosamine kinase</fullName>
        <ecNumber evidence="1">2.7.1.59</ecNumber>
    </recommendedName>
    <alternativeName>
        <fullName evidence="10">GlcNAc kinase</fullName>
    </alternativeName>
</protein>
<evidence type="ECO:0000256" key="6">
    <source>
        <dbReference type="ARBA" id="ARBA00022777"/>
    </source>
</evidence>
<comment type="catalytic activity">
    <reaction evidence="13">
        <text>N-acetyl-D-glucosamine + ATP = N-acetyl-D-glucosamine 6-phosphate + ADP + H(+)</text>
        <dbReference type="Rhea" id="RHEA:17417"/>
        <dbReference type="ChEBI" id="CHEBI:15378"/>
        <dbReference type="ChEBI" id="CHEBI:30616"/>
        <dbReference type="ChEBI" id="CHEBI:57513"/>
        <dbReference type="ChEBI" id="CHEBI:456216"/>
        <dbReference type="ChEBI" id="CHEBI:506227"/>
        <dbReference type="EC" id="2.7.1.59"/>
    </reaction>
</comment>
<dbReference type="SUPFAM" id="SSF53067">
    <property type="entry name" value="Actin-like ATPase domain"/>
    <property type="match status" value="1"/>
</dbReference>
<comment type="caution">
    <text evidence="14">The sequence shown here is derived from an EMBL/GenBank/DDBJ whole genome shotgun (WGS) entry which is preliminary data.</text>
</comment>
<evidence type="ECO:0000256" key="11">
    <source>
        <dbReference type="ARBA" id="ARBA00037880"/>
    </source>
</evidence>
<evidence type="ECO:0000256" key="8">
    <source>
        <dbReference type="ARBA" id="ARBA00022840"/>
    </source>
</evidence>
<dbReference type="InterPro" id="IPR000600">
    <property type="entry name" value="ROK"/>
</dbReference>
<evidence type="ECO:0000256" key="1">
    <source>
        <dbReference type="ARBA" id="ARBA00012122"/>
    </source>
</evidence>
<dbReference type="EMBL" id="JAKPBZ010000115">
    <property type="protein sequence ID" value="MCL2895055.1"/>
    <property type="molecule type" value="Genomic_DNA"/>
</dbReference>
<evidence type="ECO:0000256" key="12">
    <source>
        <dbReference type="ARBA" id="ARBA00038116"/>
    </source>
</evidence>
<keyword evidence="3 14" id="KW-0808">Transferase</keyword>
<keyword evidence="9" id="KW-0119">Carbohydrate metabolism</keyword>
<comment type="similarity">
    <text evidence="12">Belongs to the ROK (NagC/XylR) family. NagK subfamily.</text>
</comment>
<evidence type="ECO:0000256" key="3">
    <source>
        <dbReference type="ARBA" id="ARBA00022679"/>
    </source>
</evidence>
<evidence type="ECO:0000256" key="9">
    <source>
        <dbReference type="ARBA" id="ARBA00023277"/>
    </source>
</evidence>
<evidence type="ECO:0000256" key="7">
    <source>
        <dbReference type="ARBA" id="ARBA00022833"/>
    </source>
</evidence>